<feature type="compositionally biased region" description="Basic residues" evidence="3">
    <location>
        <begin position="24"/>
        <end position="42"/>
    </location>
</feature>
<accession>C1MWQ6</accession>
<gene>
    <name evidence="5" type="ORF">MICPUCDRAFT_59214</name>
</gene>
<dbReference type="PANTHER" id="PTHR31906">
    <property type="entry name" value="PLASTID-LIPID-ASSOCIATED PROTEIN 4, CHLOROPLASTIC-RELATED"/>
    <property type="match status" value="1"/>
</dbReference>
<reference evidence="5 6" key="1">
    <citation type="journal article" date="2009" name="Science">
        <title>Green evolution and dynamic adaptations revealed by genomes of the marine picoeukaryotes Micromonas.</title>
        <authorList>
            <person name="Worden A.Z."/>
            <person name="Lee J.H."/>
            <person name="Mock T."/>
            <person name="Rouze P."/>
            <person name="Simmons M.P."/>
            <person name="Aerts A.L."/>
            <person name="Allen A.E."/>
            <person name="Cuvelier M.L."/>
            <person name="Derelle E."/>
            <person name="Everett M.V."/>
            <person name="Foulon E."/>
            <person name="Grimwood J."/>
            <person name="Gundlach H."/>
            <person name="Henrissat B."/>
            <person name="Napoli C."/>
            <person name="McDonald S.M."/>
            <person name="Parker M.S."/>
            <person name="Rombauts S."/>
            <person name="Salamov A."/>
            <person name="Von Dassow P."/>
            <person name="Badger J.H."/>
            <person name="Coutinho P.M."/>
            <person name="Demir E."/>
            <person name="Dubchak I."/>
            <person name="Gentemann C."/>
            <person name="Eikrem W."/>
            <person name="Gready J.E."/>
            <person name="John U."/>
            <person name="Lanier W."/>
            <person name="Lindquist E.A."/>
            <person name="Lucas S."/>
            <person name="Mayer K.F."/>
            <person name="Moreau H."/>
            <person name="Not F."/>
            <person name="Otillar R."/>
            <person name="Panaud O."/>
            <person name="Pangilinan J."/>
            <person name="Paulsen I."/>
            <person name="Piegu B."/>
            <person name="Poliakov A."/>
            <person name="Robbens S."/>
            <person name="Schmutz J."/>
            <person name="Toulza E."/>
            <person name="Wyss T."/>
            <person name="Zelensky A."/>
            <person name="Zhou K."/>
            <person name="Armbrust E.V."/>
            <person name="Bhattacharya D."/>
            <person name="Goodenough U.W."/>
            <person name="Van de Peer Y."/>
            <person name="Grigoriev I.V."/>
        </authorList>
    </citation>
    <scope>NUCLEOTIDE SEQUENCE [LARGE SCALE GENOMIC DNA]</scope>
    <source>
        <strain evidence="5 6">CCMP1545</strain>
    </source>
</reference>
<evidence type="ECO:0000313" key="5">
    <source>
        <dbReference type="EMBL" id="EEH55621.1"/>
    </source>
</evidence>
<feature type="domain" description="Plastid lipid-associated protein/fibrillin conserved" evidence="4">
    <location>
        <begin position="69"/>
        <end position="129"/>
    </location>
</feature>
<dbReference type="Pfam" id="PF04755">
    <property type="entry name" value="PAP_fibrillin"/>
    <property type="match status" value="2"/>
</dbReference>
<proteinExistence type="predicted"/>
<dbReference type="InterPro" id="IPR006843">
    <property type="entry name" value="PAP/fibrillin_dom"/>
</dbReference>
<evidence type="ECO:0000256" key="3">
    <source>
        <dbReference type="SAM" id="MobiDB-lite"/>
    </source>
</evidence>
<dbReference type="GO" id="GO:0009536">
    <property type="term" value="C:plastid"/>
    <property type="evidence" value="ECO:0007669"/>
    <property type="project" value="UniProtKB-SubCell"/>
</dbReference>
<dbReference type="RefSeq" id="XP_003059669.1">
    <property type="nucleotide sequence ID" value="XM_003059623.1"/>
</dbReference>
<feature type="region of interest" description="Disordered" evidence="3">
    <location>
        <begin position="1"/>
        <end position="60"/>
    </location>
</feature>
<feature type="domain" description="Plastid lipid-associated protein/fibrillin conserved" evidence="4">
    <location>
        <begin position="239"/>
        <end position="359"/>
    </location>
</feature>
<dbReference type="AlphaFoldDB" id="C1MWQ6"/>
<feature type="compositionally biased region" description="Acidic residues" evidence="3">
    <location>
        <begin position="46"/>
        <end position="55"/>
    </location>
</feature>
<sequence length="375" mass="39895">MASCARVASASASSSPRASPPPSSRRRAPTRARHHRTRRRSTIARDDDDAIDDDVATTTSSSSSIADAEALLISRLSSLPGRGANASAADEEAIAAALAVLEADGGIARPATRDEICGTWRLLYTSKSAFDPRNPLGKRADGSAPGIEGLFRAVFGDDAGEKMAAGMTSAASSSPIQRTVTSLEAFTIQARSRCYYTGLYFPAVVPLRPLPLAAFNPDAPTSTPHDSASDAPLNSAPTSRRRFARIVDAQQAIRLRGRDDDRVDQIVQFGDSGYLRLSAAASVDEASAPSRIDFAFDLAYFEIRSLPPFGFKPPGGPIRIPYPVPFKLLGDEAKGWLETTYLGADVRVSKGNKGTTFVLVREASDGTGTPLPYEF</sequence>
<comment type="subcellular location">
    <subcellularLocation>
        <location evidence="1">Plastid</location>
    </subcellularLocation>
</comment>
<dbReference type="OrthoDB" id="348976at2759"/>
<organism evidence="6">
    <name type="scientific">Micromonas pusilla (strain CCMP1545)</name>
    <name type="common">Picoplanktonic green alga</name>
    <dbReference type="NCBI Taxonomy" id="564608"/>
    <lineage>
        <taxon>Eukaryota</taxon>
        <taxon>Viridiplantae</taxon>
        <taxon>Chlorophyta</taxon>
        <taxon>Mamiellophyceae</taxon>
        <taxon>Mamiellales</taxon>
        <taxon>Mamiellaceae</taxon>
        <taxon>Micromonas</taxon>
    </lineage>
</organism>
<dbReference type="InterPro" id="IPR039633">
    <property type="entry name" value="PAP"/>
</dbReference>
<keyword evidence="2" id="KW-0934">Plastid</keyword>
<dbReference type="OMA" id="IQARSRC"/>
<name>C1MWQ6_MICPC</name>
<evidence type="ECO:0000259" key="4">
    <source>
        <dbReference type="Pfam" id="PF04755"/>
    </source>
</evidence>
<dbReference type="eggNOG" id="ENOG502QUCQ">
    <property type="taxonomic scope" value="Eukaryota"/>
</dbReference>
<protein>
    <submittedName>
        <fullName evidence="5">Predicted protein</fullName>
    </submittedName>
</protein>
<feature type="compositionally biased region" description="Low complexity" evidence="3">
    <location>
        <begin position="1"/>
        <end position="17"/>
    </location>
</feature>
<evidence type="ECO:0000256" key="2">
    <source>
        <dbReference type="ARBA" id="ARBA00022640"/>
    </source>
</evidence>
<dbReference type="GeneID" id="9685406"/>
<evidence type="ECO:0000313" key="6">
    <source>
        <dbReference type="Proteomes" id="UP000001876"/>
    </source>
</evidence>
<dbReference type="KEGG" id="mpp:MICPUCDRAFT_59214"/>
<dbReference type="Proteomes" id="UP000001876">
    <property type="component" value="Unassembled WGS sequence"/>
</dbReference>
<evidence type="ECO:0000256" key="1">
    <source>
        <dbReference type="ARBA" id="ARBA00004474"/>
    </source>
</evidence>
<feature type="region of interest" description="Disordered" evidence="3">
    <location>
        <begin position="218"/>
        <end position="237"/>
    </location>
</feature>
<dbReference type="EMBL" id="GG663741">
    <property type="protein sequence ID" value="EEH55621.1"/>
    <property type="molecule type" value="Genomic_DNA"/>
</dbReference>
<keyword evidence="6" id="KW-1185">Reference proteome</keyword>